<feature type="region of interest" description="Disordered" evidence="1">
    <location>
        <begin position="92"/>
        <end position="130"/>
    </location>
</feature>
<feature type="compositionally biased region" description="Low complexity" evidence="1">
    <location>
        <begin position="118"/>
        <end position="130"/>
    </location>
</feature>
<reference evidence="3" key="1">
    <citation type="submission" date="2022-10" db="EMBL/GenBank/DDBJ databases">
        <title>The complete genomes of actinobacterial strains from the NBC collection.</title>
        <authorList>
            <person name="Joergensen T.S."/>
            <person name="Alvarez Arevalo M."/>
            <person name="Sterndorff E.B."/>
            <person name="Faurdal D."/>
            <person name="Vuksanovic O."/>
            <person name="Mourched A.-S."/>
            <person name="Charusanti P."/>
            <person name="Shaw S."/>
            <person name="Blin K."/>
            <person name="Weber T."/>
        </authorList>
    </citation>
    <scope>NUCLEOTIDE SEQUENCE</scope>
    <source>
        <strain evidence="3">NBC_00093</strain>
    </source>
</reference>
<gene>
    <name evidence="3" type="ORF">OHA22_19805</name>
</gene>
<evidence type="ECO:0000259" key="2">
    <source>
        <dbReference type="Pfam" id="PF19631"/>
    </source>
</evidence>
<feature type="domain" description="Trypsin-co-occurring" evidence="2">
    <location>
        <begin position="15"/>
        <end position="92"/>
    </location>
</feature>
<name>A0AAU1ZYV5_9ACTN</name>
<dbReference type="InterPro" id="IPR045608">
    <property type="entry name" value="Trypco2"/>
</dbReference>
<sequence length="130" mass="13400">MRDSRGRELVTGVEIELAAAVQAVRDELTAAAAAAGPSGVRFGVGPIELELALELRLDAKVGGKVRAWVVTAEGEAGTGRTRTHRVRVTLQPQLPGGGDYLISNQNPLPNAAPPGSPAPADGRADGPYGR</sequence>
<dbReference type="Pfam" id="PF19631">
    <property type="entry name" value="Trypco2"/>
    <property type="match status" value="1"/>
</dbReference>
<evidence type="ECO:0000313" key="3">
    <source>
        <dbReference type="EMBL" id="WTT17623.1"/>
    </source>
</evidence>
<dbReference type="AlphaFoldDB" id="A0AAU1ZYV5"/>
<proteinExistence type="predicted"/>
<organism evidence="3">
    <name type="scientific">Streptomyces sp. NBC_00093</name>
    <dbReference type="NCBI Taxonomy" id="2975649"/>
    <lineage>
        <taxon>Bacteria</taxon>
        <taxon>Bacillati</taxon>
        <taxon>Actinomycetota</taxon>
        <taxon>Actinomycetes</taxon>
        <taxon>Kitasatosporales</taxon>
        <taxon>Streptomycetaceae</taxon>
        <taxon>Streptomyces</taxon>
    </lineage>
</organism>
<dbReference type="EMBL" id="CP108222">
    <property type="protein sequence ID" value="WTT17623.1"/>
    <property type="molecule type" value="Genomic_DNA"/>
</dbReference>
<evidence type="ECO:0000256" key="1">
    <source>
        <dbReference type="SAM" id="MobiDB-lite"/>
    </source>
</evidence>
<accession>A0AAU1ZYV5</accession>
<protein>
    <recommendedName>
        <fullName evidence="2">Trypsin-co-occurring domain-containing protein</fullName>
    </recommendedName>
</protein>